<feature type="region of interest" description="Disordered" evidence="1">
    <location>
        <begin position="154"/>
        <end position="251"/>
    </location>
</feature>
<evidence type="ECO:0000313" key="3">
    <source>
        <dbReference type="Proteomes" id="UP001148018"/>
    </source>
</evidence>
<dbReference type="GO" id="GO:0016251">
    <property type="term" value="F:RNA polymerase II general transcription initiation factor activity"/>
    <property type="evidence" value="ECO:0007669"/>
    <property type="project" value="InterPro"/>
</dbReference>
<dbReference type="GO" id="GO:0009301">
    <property type="term" value="P:snRNA transcription"/>
    <property type="evidence" value="ECO:0007669"/>
    <property type="project" value="InterPro"/>
</dbReference>
<evidence type="ECO:0008006" key="4">
    <source>
        <dbReference type="Google" id="ProtNLM"/>
    </source>
</evidence>
<gene>
    <name evidence="2" type="ORF">NHX12_013587</name>
</gene>
<dbReference type="Proteomes" id="UP001148018">
    <property type="component" value="Unassembled WGS sequence"/>
</dbReference>
<dbReference type="PANTHER" id="PTHR15132">
    <property type="entry name" value="SNRNA-ACTIVATING PROTEIN COMPLEX SUBUNIT 2"/>
    <property type="match status" value="1"/>
</dbReference>
<comment type="caution">
    <text evidence="2">The sequence shown here is derived from an EMBL/GenBank/DDBJ whole genome shotgun (WGS) entry which is preliminary data.</text>
</comment>
<proteinExistence type="predicted"/>
<feature type="region of interest" description="Disordered" evidence="1">
    <location>
        <begin position="1"/>
        <end position="33"/>
    </location>
</feature>
<feature type="compositionally biased region" description="Low complexity" evidence="1">
    <location>
        <begin position="178"/>
        <end position="200"/>
    </location>
</feature>
<organism evidence="2 3">
    <name type="scientific">Muraenolepis orangiensis</name>
    <name type="common">Patagonian moray cod</name>
    <dbReference type="NCBI Taxonomy" id="630683"/>
    <lineage>
        <taxon>Eukaryota</taxon>
        <taxon>Metazoa</taxon>
        <taxon>Chordata</taxon>
        <taxon>Craniata</taxon>
        <taxon>Vertebrata</taxon>
        <taxon>Euteleostomi</taxon>
        <taxon>Actinopterygii</taxon>
        <taxon>Neopterygii</taxon>
        <taxon>Teleostei</taxon>
        <taxon>Neoteleostei</taxon>
        <taxon>Acanthomorphata</taxon>
        <taxon>Zeiogadaria</taxon>
        <taxon>Gadariae</taxon>
        <taxon>Gadiformes</taxon>
        <taxon>Muraenolepidoidei</taxon>
        <taxon>Muraenolepididae</taxon>
        <taxon>Muraenolepis</taxon>
    </lineage>
</organism>
<dbReference type="GO" id="GO:0016604">
    <property type="term" value="C:nuclear body"/>
    <property type="evidence" value="ECO:0007669"/>
    <property type="project" value="TreeGrafter"/>
</dbReference>
<accession>A0A9Q0DAF6</accession>
<dbReference type="PANTHER" id="PTHR15132:SF1">
    <property type="entry name" value="SNRNA-ACTIVATING PROTEIN COMPLEX SUBUNIT 2"/>
    <property type="match status" value="1"/>
</dbReference>
<dbReference type="Pfam" id="PF11035">
    <property type="entry name" value="SNAPC2"/>
    <property type="match status" value="1"/>
</dbReference>
<dbReference type="AlphaFoldDB" id="A0A9Q0DAF6"/>
<sequence length="369" mass="38870">MRPPPRQRLVPHRYDEQKQDKTRRKPGRDACSWSRTEHRRLLGALEQQNRSSGGGRVDIDYELLQKRVPTRNLAQLQSTVEELRVRAVSTGVHQLLWQRRAEEEEATPAELWRDMAALVAGPSEDPILTAFSQTLQNSASAALPPGLAKSTVVSRLSPGHVPGKSISKVAPPPPLDKPTATTTAPSSSPLSSSTPVPGTSATPSSPVLQDVAGCRATASAPPGLARASQEPGTEVEPADSAGGEGRSGQGSKCGADYQKIYLYLANSLKDGKACGLTPMESAVVLDLLMALPEELPLLDCSDLRQHMEETSSRLLALAGPPDAGTAPRAAVSDDGMDRPPGGSGAGEGAAALGLLNPFAVPFKLLAKRA</sequence>
<dbReference type="OrthoDB" id="5990578at2759"/>
<evidence type="ECO:0000256" key="1">
    <source>
        <dbReference type="SAM" id="MobiDB-lite"/>
    </source>
</evidence>
<keyword evidence="3" id="KW-1185">Reference proteome</keyword>
<reference evidence="2" key="1">
    <citation type="submission" date="2022-07" db="EMBL/GenBank/DDBJ databases">
        <title>Chromosome-level genome of Muraenolepis orangiensis.</title>
        <authorList>
            <person name="Kim J."/>
        </authorList>
    </citation>
    <scope>NUCLEOTIDE SEQUENCE</scope>
    <source>
        <strain evidence="2">KU_S4_2022</strain>
        <tissue evidence="2">Muscle</tissue>
    </source>
</reference>
<name>A0A9Q0DAF6_9TELE</name>
<dbReference type="EMBL" id="JANIIK010000118">
    <property type="protein sequence ID" value="KAJ3584864.1"/>
    <property type="molecule type" value="Genomic_DNA"/>
</dbReference>
<dbReference type="InterPro" id="IPR021281">
    <property type="entry name" value="SNAPC2"/>
</dbReference>
<protein>
    <recommendedName>
        <fullName evidence="4">snRNA-activating protein complex subunit 2</fullName>
    </recommendedName>
</protein>
<feature type="region of interest" description="Disordered" evidence="1">
    <location>
        <begin position="317"/>
        <end position="346"/>
    </location>
</feature>
<evidence type="ECO:0000313" key="2">
    <source>
        <dbReference type="EMBL" id="KAJ3584864.1"/>
    </source>
</evidence>